<dbReference type="GO" id="GO:0046872">
    <property type="term" value="F:metal ion binding"/>
    <property type="evidence" value="ECO:0007669"/>
    <property type="project" value="UniProtKB-KW"/>
</dbReference>
<evidence type="ECO:0000256" key="1">
    <source>
        <dbReference type="ARBA" id="ARBA00022485"/>
    </source>
</evidence>
<evidence type="ECO:0000256" key="6">
    <source>
        <dbReference type="SAM" id="SignalP"/>
    </source>
</evidence>
<dbReference type="InterPro" id="IPR039650">
    <property type="entry name" value="HdrA-like"/>
</dbReference>
<reference evidence="7 8" key="1">
    <citation type="submission" date="2019-02" db="EMBL/GenBank/DDBJ databases">
        <title>Deep-cultivation of Planctomycetes and their phenomic and genomic characterization uncovers novel biology.</title>
        <authorList>
            <person name="Wiegand S."/>
            <person name="Jogler M."/>
            <person name="Boedeker C."/>
            <person name="Pinto D."/>
            <person name="Vollmers J."/>
            <person name="Rivas-Marin E."/>
            <person name="Kohn T."/>
            <person name="Peeters S.H."/>
            <person name="Heuer A."/>
            <person name="Rast P."/>
            <person name="Oberbeckmann S."/>
            <person name="Bunk B."/>
            <person name="Jeske O."/>
            <person name="Meyerdierks A."/>
            <person name="Storesund J.E."/>
            <person name="Kallscheuer N."/>
            <person name="Luecker S."/>
            <person name="Lage O.M."/>
            <person name="Pohl T."/>
            <person name="Merkel B.J."/>
            <person name="Hornburger P."/>
            <person name="Mueller R.-W."/>
            <person name="Bruemmer F."/>
            <person name="Labrenz M."/>
            <person name="Spormann A.M."/>
            <person name="Op den Camp H."/>
            <person name="Overmann J."/>
            <person name="Amann R."/>
            <person name="Jetten M.S.M."/>
            <person name="Mascher T."/>
            <person name="Medema M.H."/>
            <person name="Devos D.P."/>
            <person name="Kaster A.-K."/>
            <person name="Ovreas L."/>
            <person name="Rohde M."/>
            <person name="Galperin M.Y."/>
            <person name="Jogler C."/>
        </authorList>
    </citation>
    <scope>NUCLEOTIDE SEQUENCE [LARGE SCALE GENOMIC DNA]</scope>
    <source>
        <strain evidence="7 8">Pla175</strain>
    </source>
</reference>
<evidence type="ECO:0000313" key="8">
    <source>
        <dbReference type="Proteomes" id="UP000317429"/>
    </source>
</evidence>
<dbReference type="Proteomes" id="UP000317429">
    <property type="component" value="Chromosome"/>
</dbReference>
<evidence type="ECO:0000256" key="2">
    <source>
        <dbReference type="ARBA" id="ARBA00022723"/>
    </source>
</evidence>
<keyword evidence="1" id="KW-0004">4Fe-4S</keyword>
<proteinExistence type="predicted"/>
<evidence type="ECO:0000313" key="7">
    <source>
        <dbReference type="EMBL" id="QDU89563.1"/>
    </source>
</evidence>
<organism evidence="7 8">
    <name type="scientific">Pirellulimonas nuda</name>
    <dbReference type="NCBI Taxonomy" id="2528009"/>
    <lineage>
        <taxon>Bacteria</taxon>
        <taxon>Pseudomonadati</taxon>
        <taxon>Planctomycetota</taxon>
        <taxon>Planctomycetia</taxon>
        <taxon>Pirellulales</taxon>
        <taxon>Lacipirellulaceae</taxon>
        <taxon>Pirellulimonas</taxon>
    </lineage>
</organism>
<keyword evidence="4" id="KW-0408">Iron</keyword>
<protein>
    <submittedName>
        <fullName evidence="7">FAD dependent oxidoreductase</fullName>
    </submittedName>
</protein>
<name>A0A518DDM3_9BACT</name>
<dbReference type="SUPFAM" id="SSF51905">
    <property type="entry name" value="FAD/NAD(P)-binding domain"/>
    <property type="match status" value="1"/>
</dbReference>
<accession>A0A518DDM3</accession>
<dbReference type="PANTHER" id="PTHR43498:SF1">
    <property type="entry name" value="COB--COM HETERODISULFIDE REDUCTASE IRON-SULFUR SUBUNIT A"/>
    <property type="match status" value="1"/>
</dbReference>
<evidence type="ECO:0000256" key="3">
    <source>
        <dbReference type="ARBA" id="ARBA00023002"/>
    </source>
</evidence>
<gene>
    <name evidence="7" type="ORF">Pla175_29550</name>
</gene>
<dbReference type="Gene3D" id="3.50.50.60">
    <property type="entry name" value="FAD/NAD(P)-binding domain"/>
    <property type="match status" value="1"/>
</dbReference>
<evidence type="ECO:0000256" key="4">
    <source>
        <dbReference type="ARBA" id="ARBA00023004"/>
    </source>
</evidence>
<dbReference type="KEGG" id="pnd:Pla175_29550"/>
<feature type="signal peptide" evidence="6">
    <location>
        <begin position="1"/>
        <end position="18"/>
    </location>
</feature>
<dbReference type="OrthoDB" id="287984at2"/>
<keyword evidence="3" id="KW-0560">Oxidoreductase</keyword>
<sequence length="547" mass="61177" precursor="true">MNYLMTNCLSFFAVTLLAAPVCRAQAPYEVCVYGETASGVSAAIQAARMGKRVVLVSTNAHVGGMTTSGLTATDINRNTLIGGIAREFYGQLYAWYENPDAWRCQEREAFFVASQKRTFTGKNDALKIQWVYESHVGEKIQRAMLRDAGVELALNERLDLERGVEKGDGRIRRIKMESGRGFAAQVFIDATYEGDLMALAGVSYTVGREANSQYGESLNGVRLNPVIGREGKSVDPYVVEGDPASGLLPYIEPRVWAKDGEADPRRVQAYCYRLTLTDDPANRVAIERPAAYDPALYEVLARMLQISPETQLQEIITLTPMPNRKTDTNKLNLIGANYEYPEGDYATRQRIGQRHRDFALGMLWFLAHDQRVPPHIRAEMKPWGLPRDEFPDNGHFPYQLYVREARRMVGEYVMSEKNCRRVDSEPASESIGVGTYMLDSHQFSRVLDHDAKLRYEGGLAGKSVSYPISYRSITPKRDECPNLLVPVCVSASHVAYSSIRMEPVYMVLGQSAGAIASLAIDHRCDVQQLDYSELKQTLLDAGQILQP</sequence>
<dbReference type="PANTHER" id="PTHR43498">
    <property type="entry name" value="FERREDOXIN:COB-COM HETERODISULFIDE REDUCTASE SUBUNIT A"/>
    <property type="match status" value="1"/>
</dbReference>
<keyword evidence="6" id="KW-0732">Signal</keyword>
<feature type="chain" id="PRO_5021903343" evidence="6">
    <location>
        <begin position="19"/>
        <end position="547"/>
    </location>
</feature>
<dbReference type="EMBL" id="CP036291">
    <property type="protein sequence ID" value="QDU89563.1"/>
    <property type="molecule type" value="Genomic_DNA"/>
</dbReference>
<dbReference type="InterPro" id="IPR036188">
    <property type="entry name" value="FAD/NAD-bd_sf"/>
</dbReference>
<keyword evidence="5" id="KW-0411">Iron-sulfur</keyword>
<dbReference type="Pfam" id="PF12831">
    <property type="entry name" value="FAD_oxidored"/>
    <property type="match status" value="1"/>
</dbReference>
<keyword evidence="2" id="KW-0479">Metal-binding</keyword>
<dbReference type="AlphaFoldDB" id="A0A518DDM3"/>
<keyword evidence="8" id="KW-1185">Reference proteome</keyword>
<evidence type="ECO:0000256" key="5">
    <source>
        <dbReference type="ARBA" id="ARBA00023014"/>
    </source>
</evidence>
<dbReference type="GO" id="GO:0016491">
    <property type="term" value="F:oxidoreductase activity"/>
    <property type="evidence" value="ECO:0007669"/>
    <property type="project" value="UniProtKB-KW"/>
</dbReference>
<dbReference type="GO" id="GO:0051539">
    <property type="term" value="F:4 iron, 4 sulfur cluster binding"/>
    <property type="evidence" value="ECO:0007669"/>
    <property type="project" value="UniProtKB-KW"/>
</dbReference>